<keyword evidence="4 5" id="KW-0472">Membrane</keyword>
<dbReference type="InterPro" id="IPR005829">
    <property type="entry name" value="Sugar_transporter_CS"/>
</dbReference>
<feature type="transmembrane region" description="Helical" evidence="5">
    <location>
        <begin position="467"/>
        <end position="486"/>
    </location>
</feature>
<comment type="subcellular location">
    <subcellularLocation>
        <location evidence="1">Membrane</location>
        <topology evidence="1">Multi-pass membrane protein</topology>
    </subcellularLocation>
</comment>
<dbReference type="Bgee" id="ENSAMXG00000031413">
    <property type="expression patterns" value="Expressed in liver and 13 other cell types or tissues"/>
</dbReference>
<keyword evidence="2 5" id="KW-0812">Transmembrane</keyword>
<keyword evidence="3 5" id="KW-1133">Transmembrane helix</keyword>
<reference evidence="8" key="1">
    <citation type="submission" date="2013-03" db="EMBL/GenBank/DDBJ databases">
        <authorList>
            <person name="Jeffery W."/>
            <person name="Warren W."/>
            <person name="Wilson R.K."/>
        </authorList>
    </citation>
    <scope>NUCLEOTIDE SEQUENCE</scope>
    <source>
        <strain evidence="8">female</strain>
    </source>
</reference>
<evidence type="ECO:0000256" key="2">
    <source>
        <dbReference type="ARBA" id="ARBA00022692"/>
    </source>
</evidence>
<feature type="transmembrane region" description="Helical" evidence="5">
    <location>
        <begin position="203"/>
        <end position="227"/>
    </location>
</feature>
<feature type="transmembrane region" description="Helical" evidence="5">
    <location>
        <begin position="145"/>
        <end position="167"/>
    </location>
</feature>
<evidence type="ECO:0000259" key="6">
    <source>
        <dbReference type="PROSITE" id="PS50850"/>
    </source>
</evidence>
<dbReference type="KEGG" id="amex:103029834"/>
<dbReference type="InterPro" id="IPR036259">
    <property type="entry name" value="MFS_trans_sf"/>
</dbReference>
<proteinExistence type="predicted"/>
<dbReference type="STRING" id="7994.ENSAMXP00000045666"/>
<feature type="transmembrane region" description="Helical" evidence="5">
    <location>
        <begin position="350"/>
        <end position="372"/>
    </location>
</feature>
<dbReference type="Pfam" id="PF00083">
    <property type="entry name" value="Sugar_tr"/>
    <property type="match status" value="1"/>
</dbReference>
<dbReference type="InterPro" id="IPR005828">
    <property type="entry name" value="MFS_sugar_transport-like"/>
</dbReference>
<dbReference type="GO" id="GO:0016020">
    <property type="term" value="C:membrane"/>
    <property type="evidence" value="ECO:0007669"/>
    <property type="project" value="UniProtKB-SubCell"/>
</dbReference>
<protein>
    <submittedName>
        <fullName evidence="7">Solute carrier family 22 member 4-like</fullName>
    </submittedName>
</protein>
<evidence type="ECO:0000313" key="7">
    <source>
        <dbReference type="Ensembl" id="ENSAMXP00000045666.1"/>
    </source>
</evidence>
<dbReference type="PANTHER" id="PTHR24064">
    <property type="entry name" value="SOLUTE CARRIER FAMILY 22 MEMBER"/>
    <property type="match status" value="1"/>
</dbReference>
<dbReference type="Ensembl" id="ENSAMXT00000046180.1">
    <property type="protein sequence ID" value="ENSAMXP00000045666.1"/>
    <property type="gene ID" value="ENSAMXG00000031413.1"/>
</dbReference>
<keyword evidence="8" id="KW-1185">Reference proteome</keyword>
<feature type="transmembrane region" description="Helical" evidence="5">
    <location>
        <begin position="233"/>
        <end position="251"/>
    </location>
</feature>
<dbReference type="Proteomes" id="UP000018467">
    <property type="component" value="Unassembled WGS sequence"/>
</dbReference>
<dbReference type="GeneTree" id="ENSGT00940000163251"/>
<feature type="transmembrane region" description="Helical" evidence="5">
    <location>
        <begin position="320"/>
        <end position="338"/>
    </location>
</feature>
<sequence length="533" mass="58801">MYSLDYDEVTSFLGDWGPFQVTIFILLSLSTVPNGYTGMAMVFLADTPSYRCRTSHWNGSAASLEHTWGTCSQVPALNGSSNGTGLCVDGWEYSTERYESTIVTEWDLVCENSWKVPFSLSIFFLGVLSGSFVSGELSDRFGRKVVLFATMAIQTLSSLIQVTSVSWEMFCVFFFLTGIGQISNYMAAFVLGCELLGKNLRVVYSVLGTCVFYALGYALLPLCAYLLRSWRLLLTVLSLPGLLYIPLWWFIPESPRWLLAKGRVQEAEDIIRAAARRNGITPPEVIFKGSDFLLSEKSRAKNSDVSYTYMDLIRTPKMRHITLLNGVVWFIITITYFGLSLSTPNMNGDPYLNCLLSALMEITAYVLAWILLKLLPRRALITGPLLSAGLVLLLIHVVPPDYSGVTVALAMGAKLGVTAAFSVLYISAVEQFPTVVRGMGMGVCSMCSKTGSTLAPFFPYFGHYDRILPYILMGALTVLAGLLSILMPETRGSPLPEDLSQVQTLNWCCGCCRPACSRRSCKTEKAHKLPPAV</sequence>
<reference evidence="7" key="3">
    <citation type="submission" date="2025-08" db="UniProtKB">
        <authorList>
            <consortium name="Ensembl"/>
        </authorList>
    </citation>
    <scope>IDENTIFICATION</scope>
</reference>
<feature type="transmembrane region" description="Helical" evidence="5">
    <location>
        <begin position="173"/>
        <end position="191"/>
    </location>
</feature>
<reference evidence="8" key="2">
    <citation type="journal article" date="2014" name="Nat. Commun.">
        <title>The cavefish genome reveals candidate genes for eye loss.</title>
        <authorList>
            <person name="McGaugh S.E."/>
            <person name="Gross J.B."/>
            <person name="Aken B."/>
            <person name="Blin M."/>
            <person name="Borowsky R."/>
            <person name="Chalopin D."/>
            <person name="Hinaux H."/>
            <person name="Jeffery W.R."/>
            <person name="Keene A."/>
            <person name="Ma L."/>
            <person name="Minx P."/>
            <person name="Murphy D."/>
            <person name="O'Quin K.E."/>
            <person name="Retaux S."/>
            <person name="Rohner N."/>
            <person name="Searle S.M."/>
            <person name="Stahl B.A."/>
            <person name="Tabin C."/>
            <person name="Volff J.N."/>
            <person name="Yoshizawa M."/>
            <person name="Warren W.C."/>
        </authorList>
    </citation>
    <scope>NUCLEOTIDE SEQUENCE [LARGE SCALE GENOMIC DNA]</scope>
    <source>
        <strain evidence="8">female</strain>
    </source>
</reference>
<dbReference type="Gene3D" id="1.20.1250.20">
    <property type="entry name" value="MFS general substrate transporter like domains"/>
    <property type="match status" value="1"/>
</dbReference>
<evidence type="ECO:0000256" key="1">
    <source>
        <dbReference type="ARBA" id="ARBA00004141"/>
    </source>
</evidence>
<feature type="transmembrane region" description="Helical" evidence="5">
    <location>
        <begin position="379"/>
        <end position="398"/>
    </location>
</feature>
<reference evidence="7" key="4">
    <citation type="submission" date="2025-09" db="UniProtKB">
        <authorList>
            <consortium name="Ensembl"/>
        </authorList>
    </citation>
    <scope>IDENTIFICATION</scope>
</reference>
<dbReference type="InParanoid" id="A0A3B1JVB2"/>
<dbReference type="InterPro" id="IPR020846">
    <property type="entry name" value="MFS_dom"/>
</dbReference>
<dbReference type="RefSeq" id="XP_007253657.2">
    <property type="nucleotide sequence ID" value="XM_007253595.4"/>
</dbReference>
<feature type="transmembrane region" description="Helical" evidence="5">
    <location>
        <begin position="404"/>
        <end position="426"/>
    </location>
</feature>
<organism evidence="7 8">
    <name type="scientific">Astyanax mexicanus</name>
    <name type="common">Blind cave fish</name>
    <name type="synonym">Astyanax fasciatus mexicanus</name>
    <dbReference type="NCBI Taxonomy" id="7994"/>
    <lineage>
        <taxon>Eukaryota</taxon>
        <taxon>Metazoa</taxon>
        <taxon>Chordata</taxon>
        <taxon>Craniata</taxon>
        <taxon>Vertebrata</taxon>
        <taxon>Euteleostomi</taxon>
        <taxon>Actinopterygii</taxon>
        <taxon>Neopterygii</taxon>
        <taxon>Teleostei</taxon>
        <taxon>Ostariophysi</taxon>
        <taxon>Characiformes</taxon>
        <taxon>Characoidei</taxon>
        <taxon>Acestrorhamphidae</taxon>
        <taxon>Acestrorhamphinae</taxon>
        <taxon>Astyanax</taxon>
    </lineage>
</organism>
<name>A0A3B1JVB2_ASTMX</name>
<dbReference type="PROSITE" id="PS50850">
    <property type="entry name" value="MFS"/>
    <property type="match status" value="1"/>
</dbReference>
<evidence type="ECO:0000256" key="4">
    <source>
        <dbReference type="ARBA" id="ARBA00023136"/>
    </source>
</evidence>
<evidence type="ECO:0000313" key="8">
    <source>
        <dbReference type="Proteomes" id="UP000018467"/>
    </source>
</evidence>
<feature type="domain" description="Major facilitator superfamily (MFS) profile" evidence="6">
    <location>
        <begin position="23"/>
        <end position="492"/>
    </location>
</feature>
<evidence type="ECO:0000256" key="5">
    <source>
        <dbReference type="SAM" id="Phobius"/>
    </source>
</evidence>
<evidence type="ECO:0000256" key="3">
    <source>
        <dbReference type="ARBA" id="ARBA00022989"/>
    </source>
</evidence>
<accession>A0A3B1JVB2</accession>
<dbReference type="PROSITE" id="PS00216">
    <property type="entry name" value="SUGAR_TRANSPORT_1"/>
    <property type="match status" value="1"/>
</dbReference>
<dbReference type="GeneID" id="103029834"/>
<dbReference type="AlphaFoldDB" id="A0A3B1JVB2"/>
<dbReference type="GO" id="GO:0022857">
    <property type="term" value="F:transmembrane transporter activity"/>
    <property type="evidence" value="ECO:0007669"/>
    <property type="project" value="InterPro"/>
</dbReference>
<dbReference type="SUPFAM" id="SSF103473">
    <property type="entry name" value="MFS general substrate transporter"/>
    <property type="match status" value="1"/>
</dbReference>